<dbReference type="EMBL" id="NAJL01000045">
    <property type="protein sequence ID" value="TKA24339.1"/>
    <property type="molecule type" value="Genomic_DNA"/>
</dbReference>
<comment type="pathway">
    <text evidence="2">Amino-acid degradation; L-leucine degradation; (S)-3-hydroxy-3-methylglutaryl-CoA from 3-isovaleryl-CoA: step 2/3.</text>
</comment>
<dbReference type="InterPro" id="IPR011763">
    <property type="entry name" value="COA_CT_C"/>
</dbReference>
<dbReference type="Pfam" id="PF01039">
    <property type="entry name" value="Carboxyl_trans"/>
    <property type="match status" value="1"/>
</dbReference>
<feature type="domain" description="CoA carboxyltransferase N-terminal" evidence="7">
    <location>
        <begin position="66"/>
        <end position="323"/>
    </location>
</feature>
<dbReference type="EC" id="6.4.1.4" evidence="3"/>
<dbReference type="GO" id="GO:0004485">
    <property type="term" value="F:methylcrotonoyl-CoA carboxylase activity"/>
    <property type="evidence" value="ECO:0007669"/>
    <property type="project" value="UniProtKB-EC"/>
</dbReference>
<dbReference type="GO" id="GO:0005739">
    <property type="term" value="C:mitochondrion"/>
    <property type="evidence" value="ECO:0007669"/>
    <property type="project" value="TreeGrafter"/>
</dbReference>
<dbReference type="InterPro" id="IPR011762">
    <property type="entry name" value="COA_CT_N"/>
</dbReference>
<evidence type="ECO:0000256" key="3">
    <source>
        <dbReference type="ARBA" id="ARBA00026116"/>
    </source>
</evidence>
<dbReference type="InterPro" id="IPR045190">
    <property type="entry name" value="MCCB/AccD1-like"/>
</dbReference>
<comment type="catalytic activity">
    <reaction evidence="6">
        <text>3-methylbut-2-enoyl-CoA + hydrogencarbonate + ATP = 3-methyl-(2E)-glutaconyl-CoA + ADP + phosphate + H(+)</text>
        <dbReference type="Rhea" id="RHEA:13589"/>
        <dbReference type="ChEBI" id="CHEBI:15378"/>
        <dbReference type="ChEBI" id="CHEBI:17544"/>
        <dbReference type="ChEBI" id="CHEBI:30616"/>
        <dbReference type="ChEBI" id="CHEBI:43474"/>
        <dbReference type="ChEBI" id="CHEBI:57344"/>
        <dbReference type="ChEBI" id="CHEBI:57346"/>
        <dbReference type="ChEBI" id="CHEBI:456216"/>
        <dbReference type="EC" id="6.4.1.4"/>
    </reaction>
</comment>
<organism evidence="9 10">
    <name type="scientific">Salinomyces thailandicus</name>
    <dbReference type="NCBI Taxonomy" id="706561"/>
    <lineage>
        <taxon>Eukaryota</taxon>
        <taxon>Fungi</taxon>
        <taxon>Dikarya</taxon>
        <taxon>Ascomycota</taxon>
        <taxon>Pezizomycotina</taxon>
        <taxon>Dothideomycetes</taxon>
        <taxon>Dothideomycetidae</taxon>
        <taxon>Mycosphaerellales</taxon>
        <taxon>Teratosphaeriaceae</taxon>
        <taxon>Salinomyces</taxon>
    </lineage>
</organism>
<dbReference type="PROSITE" id="PS50980">
    <property type="entry name" value="COA_CT_NTER"/>
    <property type="match status" value="1"/>
</dbReference>
<reference evidence="9 10" key="1">
    <citation type="submission" date="2017-03" db="EMBL/GenBank/DDBJ databases">
        <title>Genomes of endolithic fungi from Antarctica.</title>
        <authorList>
            <person name="Coleine C."/>
            <person name="Masonjones S."/>
            <person name="Stajich J.E."/>
        </authorList>
    </citation>
    <scope>NUCLEOTIDE SEQUENCE [LARGE SCALE GENOMIC DNA]</scope>
    <source>
        <strain evidence="9 10">CCFEE 6315</strain>
    </source>
</reference>
<name>A0A4V5N3N2_9PEZI</name>
<dbReference type="InterPro" id="IPR034733">
    <property type="entry name" value="AcCoA_carboxyl_beta"/>
</dbReference>
<dbReference type="AlphaFoldDB" id="A0A4V5N3N2"/>
<evidence type="ECO:0000256" key="2">
    <source>
        <dbReference type="ARBA" id="ARBA00025711"/>
    </source>
</evidence>
<sequence length="565" mass="60554">MASIAFSRAVTRLCARNILRRRSRCLEPARRAVATYTSPHQAAQISILPTAVDTNSKAYRDNASSMSALVEKVSQLHATAAQGGPEKARQKHLDRGKMLVRDRITALIDPGTGFLELSALAGHDLYEGDAVPAGGILTGIGSVEGTMCMIVANDSTVKGGTYYPITVKKHIRAQEIAQQNRLPCIYLVDSGGANLPHQADVFPDRDHFGRIFYNQANMSGQGIPQISVVMGPCTAGGAYVPSMSDESIIVQEQGTVFLAGPPLVKAATGEEVSAEELGGGKLHSEVSGVTDYLAVDDAHALVLARRCISNLNYPKPTTPTKEWEEPLYDPSELDGIVGTNLKQNINMHEVIARIVDGSSFSEFKPLYGSTLITGFASIYGRPVGIIANNGILFSESSLKGAHFIQLCCQRNIPLIFLQNISGFMVGQDAEKGGIAKNGAKLVTAVACAEVPKFTVVVGSSAGAGNYGMCGRAYSPRFLWSWPTAKTSVMGPEQLTSVMEAVGRKVDTGLRDRIEQESDVLFATARLWDDGIIPPSHTRKVLGMGLEAALGGSVKRRDTRFGVFRK</sequence>
<evidence type="ECO:0000313" key="9">
    <source>
        <dbReference type="EMBL" id="TKA24339.1"/>
    </source>
</evidence>
<evidence type="ECO:0000259" key="8">
    <source>
        <dbReference type="PROSITE" id="PS50989"/>
    </source>
</evidence>
<gene>
    <name evidence="9" type="ORF">B0A50_06809</name>
</gene>
<dbReference type="OrthoDB" id="439921at2759"/>
<evidence type="ECO:0000313" key="10">
    <source>
        <dbReference type="Proteomes" id="UP000308549"/>
    </source>
</evidence>
<dbReference type="GO" id="GO:1905202">
    <property type="term" value="C:methylcrotonoyl-CoA carboxylase complex"/>
    <property type="evidence" value="ECO:0007669"/>
    <property type="project" value="TreeGrafter"/>
</dbReference>
<dbReference type="InterPro" id="IPR029045">
    <property type="entry name" value="ClpP/crotonase-like_dom_sf"/>
</dbReference>
<dbReference type="GO" id="GO:0006552">
    <property type="term" value="P:L-leucine catabolic process"/>
    <property type="evidence" value="ECO:0007669"/>
    <property type="project" value="UniProtKB-UniPathway"/>
</dbReference>
<evidence type="ECO:0000256" key="6">
    <source>
        <dbReference type="ARBA" id="ARBA00052347"/>
    </source>
</evidence>
<evidence type="ECO:0000259" key="7">
    <source>
        <dbReference type="PROSITE" id="PS50980"/>
    </source>
</evidence>
<keyword evidence="10" id="KW-1185">Reference proteome</keyword>
<evidence type="ECO:0000256" key="5">
    <source>
        <dbReference type="ARBA" id="ARBA00031404"/>
    </source>
</evidence>
<protein>
    <recommendedName>
        <fullName evidence="3">methylcrotonoyl-CoA carboxylase</fullName>
        <ecNumber evidence="3">6.4.1.4</ecNumber>
    </recommendedName>
    <alternativeName>
        <fullName evidence="5">3-methylcrotonyl-CoA carboxylase 2</fullName>
    </alternativeName>
    <alternativeName>
        <fullName evidence="4">3-methylcrotonyl-CoA:carbon dioxide ligase subunit beta</fullName>
    </alternativeName>
</protein>
<comment type="similarity">
    <text evidence="1">Belongs to the AccD/PCCB family.</text>
</comment>
<evidence type="ECO:0000256" key="4">
    <source>
        <dbReference type="ARBA" id="ARBA00031237"/>
    </source>
</evidence>
<feature type="domain" description="CoA carboxyltransferase C-terminal" evidence="8">
    <location>
        <begin position="322"/>
        <end position="555"/>
    </location>
</feature>
<evidence type="ECO:0000256" key="1">
    <source>
        <dbReference type="ARBA" id="ARBA00006102"/>
    </source>
</evidence>
<comment type="caution">
    <text evidence="9">The sequence shown here is derived from an EMBL/GenBank/DDBJ whole genome shotgun (WGS) entry which is preliminary data.</text>
</comment>
<dbReference type="Gene3D" id="3.90.226.10">
    <property type="entry name" value="2-enoyl-CoA Hydratase, Chain A, domain 1"/>
    <property type="match status" value="2"/>
</dbReference>
<dbReference type="SUPFAM" id="SSF52096">
    <property type="entry name" value="ClpP/crotonase"/>
    <property type="match status" value="2"/>
</dbReference>
<dbReference type="PANTHER" id="PTHR22855:SF13">
    <property type="entry name" value="METHYLCROTONOYL-COA CARBOXYLASE BETA CHAIN, MITOCHONDRIAL"/>
    <property type="match status" value="1"/>
</dbReference>
<dbReference type="PROSITE" id="PS50989">
    <property type="entry name" value="COA_CT_CTER"/>
    <property type="match status" value="1"/>
</dbReference>
<accession>A0A4V5N3N2</accession>
<dbReference type="UniPathway" id="UPA00363">
    <property type="reaction ID" value="UER00861"/>
</dbReference>
<proteinExistence type="inferred from homology"/>
<dbReference type="PANTHER" id="PTHR22855">
    <property type="entry name" value="ACETYL, PROPIONYL, PYRUVATE, AND GLUTACONYL CARBOXYLASE-RELATED"/>
    <property type="match status" value="1"/>
</dbReference>
<dbReference type="FunFam" id="3.90.226.10:FF:000004">
    <property type="entry name" value="Methylcrotonoyl-CoA carboxylase beta chain"/>
    <property type="match status" value="1"/>
</dbReference>
<dbReference type="Proteomes" id="UP000308549">
    <property type="component" value="Unassembled WGS sequence"/>
</dbReference>
<dbReference type="FunFam" id="3.90.226.10:FF:000007">
    <property type="entry name" value="Methylcrotonoyl-CoA carboxylase subunit beta"/>
    <property type="match status" value="1"/>
</dbReference>